<reference evidence="5 6" key="2">
    <citation type="submission" date="2023-10" db="EMBL/GenBank/DDBJ databases">
        <authorList>
            <person name="Han X.F."/>
        </authorList>
    </citation>
    <scope>NUCLEOTIDE SEQUENCE [LARGE SCALE GENOMIC DNA]</scope>
    <source>
        <strain evidence="5 6">KCTC 39840</strain>
    </source>
</reference>
<comment type="caution">
    <text evidence="5">The sequence shown here is derived from an EMBL/GenBank/DDBJ whole genome shotgun (WGS) entry which is preliminary data.</text>
</comment>
<dbReference type="PANTHER" id="PTHR48094:SF11">
    <property type="entry name" value="GLUTATHIONE-INDEPENDENT GLYOXALASE HSP31-RELATED"/>
    <property type="match status" value="1"/>
</dbReference>
<keyword evidence="5" id="KW-0315">Glutamine amidotransferase</keyword>
<dbReference type="Pfam" id="PF01965">
    <property type="entry name" value="DJ-1_PfpI"/>
    <property type="match status" value="1"/>
</dbReference>
<sequence length="225" mass="23101">MPRVLMIVTSHDRLGDTGRPTGFHVGEAAHPWAVLTAAGIAVDVASPRGGHAPADSADRSDPLQAAFLDDPVAQARVAETLRVADVDPAGYDAVFLVGGHGTMWDFRDPAIAAVARAVYERDGAIAAVCHGPAALVDLTLSDGSPLVAGKTVAAFTDAEEEAVGLAGTVPFPLAATLRERGAVHTAADLWQPNVEVDGRLATGQNPASARPLAEALVELLAQAGR</sequence>
<dbReference type="SUPFAM" id="SSF52317">
    <property type="entry name" value="Class I glutamine amidotransferase-like"/>
    <property type="match status" value="1"/>
</dbReference>
<dbReference type="InterPro" id="IPR002818">
    <property type="entry name" value="DJ-1/PfpI"/>
</dbReference>
<dbReference type="Gene3D" id="3.40.50.880">
    <property type="match status" value="1"/>
</dbReference>
<dbReference type="InterPro" id="IPR029062">
    <property type="entry name" value="Class_I_gatase-like"/>
</dbReference>
<protein>
    <submittedName>
        <fullName evidence="5">Type 1 glutamine amidotransferase domain-containing protein</fullName>
    </submittedName>
</protein>
<dbReference type="RefSeq" id="WP_318600926.1">
    <property type="nucleotide sequence ID" value="NZ_JAWSTH010000139.1"/>
</dbReference>
<proteinExistence type="inferred from homology"/>
<evidence type="ECO:0000313" key="6">
    <source>
        <dbReference type="Proteomes" id="UP001284601"/>
    </source>
</evidence>
<dbReference type="CDD" id="cd03141">
    <property type="entry name" value="GATase1_Hsp31_like"/>
    <property type="match status" value="1"/>
</dbReference>
<evidence type="ECO:0000256" key="2">
    <source>
        <dbReference type="ARBA" id="ARBA00023239"/>
    </source>
</evidence>
<keyword evidence="1" id="KW-0346">Stress response</keyword>
<dbReference type="EMBL" id="JAWSTH010000139">
    <property type="protein sequence ID" value="MDW5598398.1"/>
    <property type="molecule type" value="Genomic_DNA"/>
</dbReference>
<name>A0ABU4HYI9_9ACTN</name>
<dbReference type="PANTHER" id="PTHR48094">
    <property type="entry name" value="PROTEIN/NUCLEIC ACID DEGLYCASE DJ-1-RELATED"/>
    <property type="match status" value="1"/>
</dbReference>
<organism evidence="5 6">
    <name type="scientific">Conexibacter stalactiti</name>
    <dbReference type="NCBI Taxonomy" id="1940611"/>
    <lineage>
        <taxon>Bacteria</taxon>
        <taxon>Bacillati</taxon>
        <taxon>Actinomycetota</taxon>
        <taxon>Thermoleophilia</taxon>
        <taxon>Solirubrobacterales</taxon>
        <taxon>Conexibacteraceae</taxon>
        <taxon>Conexibacter</taxon>
    </lineage>
</organism>
<evidence type="ECO:0000256" key="3">
    <source>
        <dbReference type="ARBA" id="ARBA00038493"/>
    </source>
</evidence>
<evidence type="ECO:0000259" key="4">
    <source>
        <dbReference type="Pfam" id="PF01965"/>
    </source>
</evidence>
<reference evidence="6" key="1">
    <citation type="submission" date="2023-07" db="EMBL/GenBank/DDBJ databases">
        <title>Conexibacter stalactiti sp. nov., isolated from stalactites in a lava cave and emended description of the genus Conexibacter.</title>
        <authorList>
            <person name="Lee S.D."/>
        </authorList>
    </citation>
    <scope>NUCLEOTIDE SEQUENCE [LARGE SCALE GENOMIC DNA]</scope>
    <source>
        <strain evidence="6">KCTC 39840</strain>
    </source>
</reference>
<comment type="similarity">
    <text evidence="3">Belongs to the peptidase C56 family. HSP31-like subfamily.</text>
</comment>
<evidence type="ECO:0000256" key="1">
    <source>
        <dbReference type="ARBA" id="ARBA00023016"/>
    </source>
</evidence>
<accession>A0ABU4HYI9</accession>
<keyword evidence="6" id="KW-1185">Reference proteome</keyword>
<evidence type="ECO:0000313" key="5">
    <source>
        <dbReference type="EMBL" id="MDW5598398.1"/>
    </source>
</evidence>
<feature type="domain" description="DJ-1/PfpI" evidence="4">
    <location>
        <begin position="26"/>
        <end position="218"/>
    </location>
</feature>
<dbReference type="InterPro" id="IPR050325">
    <property type="entry name" value="Prot/Nucl_acid_deglycase"/>
</dbReference>
<gene>
    <name evidence="5" type="ORF">R7226_28825</name>
</gene>
<dbReference type="Proteomes" id="UP001284601">
    <property type="component" value="Unassembled WGS sequence"/>
</dbReference>
<keyword evidence="2" id="KW-0456">Lyase</keyword>